<sequence>MWMIITEIAIQQPVKRSPLRLTEDVLAPVSTGNVRDSFILRKFANSQRSVKACGSSHCKSNRLFEEAATCSNCGGPHAANWRNCLRYPGVMGRNSNHRRRTLLRQRPISHQISCANLVAGIIPKVSVVSVLPHYQPQRHHKGLLPKLANSTCSFKGELCPRSGDCNAATVTPTAGIPPFSMQNTSLTAQTQPVSGPMDCVDIIGELTIE</sequence>
<evidence type="ECO:0000313" key="2">
    <source>
        <dbReference type="Proteomes" id="UP001054945"/>
    </source>
</evidence>
<proteinExistence type="predicted"/>
<evidence type="ECO:0000313" key="1">
    <source>
        <dbReference type="EMBL" id="GIZ02010.1"/>
    </source>
</evidence>
<organism evidence="1 2">
    <name type="scientific">Caerostris extrusa</name>
    <name type="common">Bark spider</name>
    <name type="synonym">Caerostris bankana</name>
    <dbReference type="NCBI Taxonomy" id="172846"/>
    <lineage>
        <taxon>Eukaryota</taxon>
        <taxon>Metazoa</taxon>
        <taxon>Ecdysozoa</taxon>
        <taxon>Arthropoda</taxon>
        <taxon>Chelicerata</taxon>
        <taxon>Arachnida</taxon>
        <taxon>Araneae</taxon>
        <taxon>Araneomorphae</taxon>
        <taxon>Entelegynae</taxon>
        <taxon>Araneoidea</taxon>
        <taxon>Araneidae</taxon>
        <taxon>Caerostris</taxon>
    </lineage>
</organism>
<dbReference type="EMBL" id="BPLR01001385">
    <property type="protein sequence ID" value="GIZ02010.1"/>
    <property type="molecule type" value="Genomic_DNA"/>
</dbReference>
<keyword evidence="2" id="KW-1185">Reference proteome</keyword>
<dbReference type="Proteomes" id="UP001054945">
    <property type="component" value="Unassembled WGS sequence"/>
</dbReference>
<dbReference type="AlphaFoldDB" id="A0AAV4Y4R5"/>
<accession>A0AAV4Y4R5</accession>
<comment type="caution">
    <text evidence="1">The sequence shown here is derived from an EMBL/GenBank/DDBJ whole genome shotgun (WGS) entry which is preliminary data.</text>
</comment>
<reference evidence="1 2" key="1">
    <citation type="submission" date="2021-06" db="EMBL/GenBank/DDBJ databases">
        <title>Caerostris extrusa draft genome.</title>
        <authorList>
            <person name="Kono N."/>
            <person name="Arakawa K."/>
        </authorList>
    </citation>
    <scope>NUCLEOTIDE SEQUENCE [LARGE SCALE GENOMIC DNA]</scope>
</reference>
<gene>
    <name evidence="1" type="ORF">CEXT_17851</name>
</gene>
<protein>
    <submittedName>
        <fullName evidence="1">Uncharacterized protein</fullName>
    </submittedName>
</protein>
<name>A0AAV4Y4R5_CAEEX</name>